<reference evidence="2 3" key="1">
    <citation type="journal article" date="2019" name="Int. J. Syst. Evol. Microbiol.">
        <title>The Global Catalogue of Microorganisms (GCM) 10K type strain sequencing project: providing services to taxonomists for standard genome sequencing and annotation.</title>
        <authorList>
            <consortium name="The Broad Institute Genomics Platform"/>
            <consortium name="The Broad Institute Genome Sequencing Center for Infectious Disease"/>
            <person name="Wu L."/>
            <person name="Ma J."/>
        </authorList>
    </citation>
    <scope>NUCLEOTIDE SEQUENCE [LARGE SCALE GENOMIC DNA]</scope>
    <source>
        <strain evidence="2 3">JCM 6242</strain>
    </source>
</reference>
<organism evidence="2 3">
    <name type="scientific">Streptosporangium fragile</name>
    <dbReference type="NCBI Taxonomy" id="46186"/>
    <lineage>
        <taxon>Bacteria</taxon>
        <taxon>Bacillati</taxon>
        <taxon>Actinomycetota</taxon>
        <taxon>Actinomycetes</taxon>
        <taxon>Streptosporangiales</taxon>
        <taxon>Streptosporangiaceae</taxon>
        <taxon>Streptosporangium</taxon>
    </lineage>
</organism>
<accession>A0ABN3W1X7</accession>
<evidence type="ECO:0000313" key="3">
    <source>
        <dbReference type="Proteomes" id="UP001500831"/>
    </source>
</evidence>
<evidence type="ECO:0000256" key="1">
    <source>
        <dbReference type="SAM" id="MobiDB-lite"/>
    </source>
</evidence>
<keyword evidence="3" id="KW-1185">Reference proteome</keyword>
<sequence length="217" mass="23633">MPRRDLRNNRYERADDRPLPGAGLAVRLWRWRTEIALLAGGGTAAVTVAGALRDGDPWPLLVLLGATAALATSRYGRSWSAAHAWCLVSRHRIQRVCLETRMHTRSGRIPLILWITPSAAGEKALVLTRAGICAEDFAAFSGEIASACYAREVVVARHRHRAHLVLVEVIRRPEGPGPVVGLDRFYGRANWSTLHPSGAAQEEPDTGPGTKPFPLAA</sequence>
<name>A0ABN3W1X7_9ACTN</name>
<evidence type="ECO:0000313" key="2">
    <source>
        <dbReference type="EMBL" id="GAA2880618.1"/>
    </source>
</evidence>
<dbReference type="Proteomes" id="UP001500831">
    <property type="component" value="Unassembled WGS sequence"/>
</dbReference>
<gene>
    <name evidence="2" type="ORF">GCM10010517_43270</name>
</gene>
<protein>
    <submittedName>
        <fullName evidence="2">Uncharacterized protein</fullName>
    </submittedName>
</protein>
<dbReference type="RefSeq" id="WP_344974398.1">
    <property type="nucleotide sequence ID" value="NZ_BAAAVI010000031.1"/>
</dbReference>
<feature type="region of interest" description="Disordered" evidence="1">
    <location>
        <begin position="195"/>
        <end position="217"/>
    </location>
</feature>
<comment type="caution">
    <text evidence="2">The sequence shown here is derived from an EMBL/GenBank/DDBJ whole genome shotgun (WGS) entry which is preliminary data.</text>
</comment>
<dbReference type="EMBL" id="BAAAVI010000031">
    <property type="protein sequence ID" value="GAA2880618.1"/>
    <property type="molecule type" value="Genomic_DNA"/>
</dbReference>
<proteinExistence type="predicted"/>